<dbReference type="AlphaFoldDB" id="A0AAN9P659"/>
<name>A0AAN9P659_CLITE</name>
<keyword evidence="2" id="KW-1185">Reference proteome</keyword>
<organism evidence="1 2">
    <name type="scientific">Clitoria ternatea</name>
    <name type="common">Butterfly pea</name>
    <dbReference type="NCBI Taxonomy" id="43366"/>
    <lineage>
        <taxon>Eukaryota</taxon>
        <taxon>Viridiplantae</taxon>
        <taxon>Streptophyta</taxon>
        <taxon>Embryophyta</taxon>
        <taxon>Tracheophyta</taxon>
        <taxon>Spermatophyta</taxon>
        <taxon>Magnoliopsida</taxon>
        <taxon>eudicotyledons</taxon>
        <taxon>Gunneridae</taxon>
        <taxon>Pentapetalae</taxon>
        <taxon>rosids</taxon>
        <taxon>fabids</taxon>
        <taxon>Fabales</taxon>
        <taxon>Fabaceae</taxon>
        <taxon>Papilionoideae</taxon>
        <taxon>50 kb inversion clade</taxon>
        <taxon>NPAAA clade</taxon>
        <taxon>indigoferoid/millettioid clade</taxon>
        <taxon>Phaseoleae</taxon>
        <taxon>Clitoria</taxon>
    </lineage>
</organism>
<gene>
    <name evidence="1" type="ORF">RJT34_21512</name>
</gene>
<reference evidence="1 2" key="1">
    <citation type="submission" date="2024-01" db="EMBL/GenBank/DDBJ databases">
        <title>The genomes of 5 underutilized Papilionoideae crops provide insights into root nodulation and disease resistance.</title>
        <authorList>
            <person name="Yuan L."/>
        </authorList>
    </citation>
    <scope>NUCLEOTIDE SEQUENCE [LARGE SCALE GENOMIC DNA]</scope>
    <source>
        <strain evidence="1">LY-2023</strain>
        <tissue evidence="1">Leaf</tissue>
    </source>
</reference>
<accession>A0AAN9P659</accession>
<comment type="caution">
    <text evidence="1">The sequence shown here is derived from an EMBL/GenBank/DDBJ whole genome shotgun (WGS) entry which is preliminary data.</text>
</comment>
<dbReference type="EMBL" id="JAYKXN010000005">
    <property type="protein sequence ID" value="KAK7286487.1"/>
    <property type="molecule type" value="Genomic_DNA"/>
</dbReference>
<evidence type="ECO:0000313" key="2">
    <source>
        <dbReference type="Proteomes" id="UP001359559"/>
    </source>
</evidence>
<evidence type="ECO:0000313" key="1">
    <source>
        <dbReference type="EMBL" id="KAK7286487.1"/>
    </source>
</evidence>
<sequence length="99" mass="10935">MSELKGKLVHTENALGIAQLGGRLPNTNLPSPRSTLNFGRESKVWSRSLTGHYLCNEKNIKVSLQEAREALATSQKDLEALESKHQTKILEAEAHMGLL</sequence>
<protein>
    <submittedName>
        <fullName evidence="1">Uncharacterized protein</fullName>
    </submittedName>
</protein>
<dbReference type="Proteomes" id="UP001359559">
    <property type="component" value="Unassembled WGS sequence"/>
</dbReference>
<proteinExistence type="predicted"/>